<name>A0A078B463_STYLE</name>
<feature type="compositionally biased region" description="Polar residues" evidence="1">
    <location>
        <begin position="1"/>
        <end position="11"/>
    </location>
</feature>
<reference evidence="2 3" key="1">
    <citation type="submission" date="2014-06" db="EMBL/GenBank/DDBJ databases">
        <authorList>
            <person name="Swart Estienne"/>
        </authorList>
    </citation>
    <scope>NUCLEOTIDE SEQUENCE [LARGE SCALE GENOMIC DNA]</scope>
    <source>
        <strain evidence="2 3">130c</strain>
    </source>
</reference>
<evidence type="ECO:0000313" key="2">
    <source>
        <dbReference type="EMBL" id="CDW89269.1"/>
    </source>
</evidence>
<dbReference type="Proteomes" id="UP000039865">
    <property type="component" value="Unassembled WGS sequence"/>
</dbReference>
<evidence type="ECO:0000256" key="1">
    <source>
        <dbReference type="SAM" id="MobiDB-lite"/>
    </source>
</evidence>
<keyword evidence="3" id="KW-1185">Reference proteome</keyword>
<dbReference type="InParanoid" id="A0A078B463"/>
<organism evidence="2 3">
    <name type="scientific">Stylonychia lemnae</name>
    <name type="common">Ciliate</name>
    <dbReference type="NCBI Taxonomy" id="5949"/>
    <lineage>
        <taxon>Eukaryota</taxon>
        <taxon>Sar</taxon>
        <taxon>Alveolata</taxon>
        <taxon>Ciliophora</taxon>
        <taxon>Intramacronucleata</taxon>
        <taxon>Spirotrichea</taxon>
        <taxon>Stichotrichia</taxon>
        <taxon>Sporadotrichida</taxon>
        <taxon>Oxytrichidae</taxon>
        <taxon>Stylonychinae</taxon>
        <taxon>Stylonychia</taxon>
    </lineage>
</organism>
<protein>
    <submittedName>
        <fullName evidence="2">Uncharacterized protein</fullName>
    </submittedName>
</protein>
<proteinExistence type="predicted"/>
<accession>A0A078B463</accession>
<gene>
    <name evidence="2" type="primary">Contig10568.g11282</name>
    <name evidence="2" type="ORF">STYLEM_18401</name>
</gene>
<dbReference type="AlphaFoldDB" id="A0A078B463"/>
<sequence length="401" mass="47964">MQTKQKSNSGDPENFVTPGVYYDHQKRNVSQEFLQDPPSYNQIQQQQAIQNRNQQQQRQPLQYQQNQQQPLFDSSIFGQDNPNLPQFNQQNNQRYQQQYQDQQQYHLPNQFQQQQQQRDSRQNMNHNQFQRHDPLMDMNAAQDVNYRRNDKQLNEYLQEEVKMVKQPKTKIMMTNELTTNQGNTQDLNFDSFEDQNQNIEYGSKTERLILDQINDLTIQSSQTIEEDDETRIVKNEAESISSQLILSSIPLKLGVYMKRNAQKPLLWTGASMIEKKEYYNIVKNYIIYYQMFFNENRKERMTFVQIISCRKMPQINAQTKIVDWLKLFAKSNDVFGGYSYNLKKKRLSCILVMSFKNYQDLRKLQESDGKIAEFDLRDLNLDIYNDDQVLKEWEASEEFIF</sequence>
<feature type="region of interest" description="Disordered" evidence="1">
    <location>
        <begin position="1"/>
        <end position="68"/>
    </location>
</feature>
<evidence type="ECO:0000313" key="3">
    <source>
        <dbReference type="Proteomes" id="UP000039865"/>
    </source>
</evidence>
<dbReference type="EMBL" id="CCKQ01017390">
    <property type="protein sequence ID" value="CDW89269.1"/>
    <property type="molecule type" value="Genomic_DNA"/>
</dbReference>
<feature type="compositionally biased region" description="Low complexity" evidence="1">
    <location>
        <begin position="40"/>
        <end position="68"/>
    </location>
</feature>